<dbReference type="AlphaFoldDB" id="A0AA38WR27"/>
<reference evidence="1" key="1">
    <citation type="submission" date="2023-03" db="EMBL/GenBank/DDBJ databases">
        <title>Chromosome-scale reference genome and RAD-based genetic map of yellow starthistle (Centaurea solstitialis) reveal putative structural variation and QTLs associated with invader traits.</title>
        <authorList>
            <person name="Reatini B."/>
            <person name="Cang F.A."/>
            <person name="Jiang Q."/>
            <person name="Mckibben M.T.W."/>
            <person name="Barker M.S."/>
            <person name="Rieseberg L.H."/>
            <person name="Dlugosch K.M."/>
        </authorList>
    </citation>
    <scope>NUCLEOTIDE SEQUENCE</scope>
    <source>
        <strain evidence="1">CAN-66</strain>
        <tissue evidence="1">Leaf</tissue>
    </source>
</reference>
<dbReference type="EMBL" id="JARYMX010000002">
    <property type="protein sequence ID" value="KAJ9559624.1"/>
    <property type="molecule type" value="Genomic_DNA"/>
</dbReference>
<sequence>MLDADLTSNLADSGIGELCDNNSWARADFADGYLAPEYLFSGVHMVKAVVHSFRVVVSEVTAGSG</sequence>
<protein>
    <submittedName>
        <fullName evidence="1">Uncharacterized protein</fullName>
    </submittedName>
</protein>
<accession>A0AA38WR27</accession>
<comment type="caution">
    <text evidence="1">The sequence shown here is derived from an EMBL/GenBank/DDBJ whole genome shotgun (WGS) entry which is preliminary data.</text>
</comment>
<dbReference type="Proteomes" id="UP001172457">
    <property type="component" value="Chromosome 2"/>
</dbReference>
<proteinExistence type="predicted"/>
<evidence type="ECO:0000313" key="1">
    <source>
        <dbReference type="EMBL" id="KAJ9559624.1"/>
    </source>
</evidence>
<organism evidence="1 2">
    <name type="scientific">Centaurea solstitialis</name>
    <name type="common">yellow star-thistle</name>
    <dbReference type="NCBI Taxonomy" id="347529"/>
    <lineage>
        <taxon>Eukaryota</taxon>
        <taxon>Viridiplantae</taxon>
        <taxon>Streptophyta</taxon>
        <taxon>Embryophyta</taxon>
        <taxon>Tracheophyta</taxon>
        <taxon>Spermatophyta</taxon>
        <taxon>Magnoliopsida</taxon>
        <taxon>eudicotyledons</taxon>
        <taxon>Gunneridae</taxon>
        <taxon>Pentapetalae</taxon>
        <taxon>asterids</taxon>
        <taxon>campanulids</taxon>
        <taxon>Asterales</taxon>
        <taxon>Asteraceae</taxon>
        <taxon>Carduoideae</taxon>
        <taxon>Cardueae</taxon>
        <taxon>Centaureinae</taxon>
        <taxon>Centaurea</taxon>
    </lineage>
</organism>
<gene>
    <name evidence="1" type="ORF">OSB04_004784</name>
</gene>
<name>A0AA38WR27_9ASTR</name>
<evidence type="ECO:0000313" key="2">
    <source>
        <dbReference type="Proteomes" id="UP001172457"/>
    </source>
</evidence>
<keyword evidence="2" id="KW-1185">Reference proteome</keyword>